<evidence type="ECO:0000256" key="1">
    <source>
        <dbReference type="ARBA" id="ARBA00010337"/>
    </source>
</evidence>
<dbReference type="GO" id="GO:0051225">
    <property type="term" value="P:spindle assembly"/>
    <property type="evidence" value="ECO:0007669"/>
    <property type="project" value="TreeGrafter"/>
</dbReference>
<dbReference type="Pfam" id="PF17681">
    <property type="entry name" value="GCP_N_terminal"/>
    <property type="match status" value="1"/>
</dbReference>
<evidence type="ECO:0000256" key="4">
    <source>
        <dbReference type="ARBA" id="ARBA00023212"/>
    </source>
</evidence>
<dbReference type="GO" id="GO:0000922">
    <property type="term" value="C:spindle pole"/>
    <property type="evidence" value="ECO:0007669"/>
    <property type="project" value="InterPro"/>
</dbReference>
<comment type="subcellular location">
    <subcellularLocation>
        <location evidence="5">Cytoplasm</location>
        <location evidence="5">Cytoskeleton</location>
        <location evidence="5">Microtubule organizing center</location>
    </subcellularLocation>
</comment>
<dbReference type="InterPro" id="IPR041470">
    <property type="entry name" value="GCP_N"/>
</dbReference>
<dbReference type="Gene3D" id="1.20.120.1900">
    <property type="entry name" value="Gamma-tubulin complex, C-terminal domain"/>
    <property type="match status" value="1"/>
</dbReference>
<evidence type="ECO:0000313" key="10">
    <source>
        <dbReference type="Proteomes" id="UP000449547"/>
    </source>
</evidence>
<dbReference type="EMBL" id="SWFT01000026">
    <property type="protein sequence ID" value="KAA8907281.1"/>
    <property type="molecule type" value="Genomic_DNA"/>
</dbReference>
<dbReference type="GO" id="GO:0031122">
    <property type="term" value="P:cytoplasmic microtubule organization"/>
    <property type="evidence" value="ECO:0007669"/>
    <property type="project" value="TreeGrafter"/>
</dbReference>
<evidence type="ECO:0000313" key="9">
    <source>
        <dbReference type="EMBL" id="KAA8907281.1"/>
    </source>
</evidence>
<dbReference type="GO" id="GO:0000930">
    <property type="term" value="C:gamma-tubulin complex"/>
    <property type="evidence" value="ECO:0007669"/>
    <property type="project" value="TreeGrafter"/>
</dbReference>
<proteinExistence type="inferred from homology"/>
<evidence type="ECO:0000256" key="5">
    <source>
        <dbReference type="RuleBase" id="RU363050"/>
    </source>
</evidence>
<keyword evidence="10" id="KW-1185">Reference proteome</keyword>
<evidence type="ECO:0000256" key="6">
    <source>
        <dbReference type="SAM" id="MobiDB-lite"/>
    </source>
</evidence>
<dbReference type="GO" id="GO:0005874">
    <property type="term" value="C:microtubule"/>
    <property type="evidence" value="ECO:0007669"/>
    <property type="project" value="UniProtKB-KW"/>
</dbReference>
<dbReference type="VEuPathDB" id="FungiDB:DIURU_000601"/>
<keyword evidence="4 5" id="KW-0206">Cytoskeleton</keyword>
<sequence length="865" mass="97082">MNPQELTTAYVQRLVHSLVSSSLGDAYTASVASDMSSYLLESSQQSQFYDLATVMAEVQQSLVARGKRSEWTRLQKLIHQLVELKRDEASHGNASSFSPEEQVARYLVFILSLPHQPSQPSRPTSYQPSNSIRPASSYAESLSRRGSRIHKTRSVLLGQPSSAPYISRSRSPQRLVSTFGYPGSSYGQYDSAGSMEDEYGSNDPDYTPMGPEDVKTLQHTLLGHDTRLIYFNNEEASAAFRKKFTVGNSRMLASIVEAAVLYKSLVVNCTVNRGQMDSPIKTAFLSASEDYLNKYSTFIDELFATGTAIQGPPTTVIGVYGPVMSQIYALRLLHGLVGSLDVNGYTFLSRVDELSKFGDRRIKELCSDLFHSIVSPYYDVLDHWILDGNLTDDSQEFFITINDDATDFNDIVHYNAKMIPAFIPASVGAKIYQIGKMLVFLKKCKQLQWLAEYRQNYDYIINQQGSGLKDMDINEISEIVSRQYSDLLHGLTLLLEGSENDMFAHITNFKRFYLTQASDFIDAMIVSGPNMVDDLGRITTNQLAKALSESIRISGVKNSRYQNRLEAYISEDTPQGLGLNVFSIDYRIDDLCINFLFQSQMPRYRSMCTFLLRVRVAGFALGQHFVQANGSAYREIASVKNLAMARWLPKSARVVGCIRLIMVQFIDWLIYYLSFDLIEPAFKQMAGKFFKSKVNTAQPDLDQLNPNFLASVGIASSQVARPDHASHNMNELTIDEIIASHQDYLDQLSSNKLLSDSDLGSISAVTYSQQIEGVLAIIEHFIRASEVYFGSLSSYTGMVNRFDPDDADAQMEGDIASVEQELKESYGRIQTLGEQYRQQQFQLQTDMDHDPGLNEYAMESRKKGG</sequence>
<comment type="caution">
    <text evidence="9">The sequence shown here is derived from an EMBL/GenBank/DDBJ whole genome shotgun (WGS) entry which is preliminary data.</text>
</comment>
<protein>
    <recommendedName>
        <fullName evidence="5">Spindle pole body component</fullName>
    </recommendedName>
</protein>
<dbReference type="OMA" id="LWRIKKN"/>
<feature type="compositionally biased region" description="Polar residues" evidence="6">
    <location>
        <begin position="117"/>
        <end position="140"/>
    </location>
</feature>
<dbReference type="Pfam" id="PF04130">
    <property type="entry name" value="GCP_C_terminal"/>
    <property type="match status" value="1"/>
</dbReference>
<dbReference type="GO" id="GO:0000278">
    <property type="term" value="P:mitotic cell cycle"/>
    <property type="evidence" value="ECO:0007669"/>
    <property type="project" value="TreeGrafter"/>
</dbReference>
<dbReference type="InterPro" id="IPR040457">
    <property type="entry name" value="GCP_C"/>
</dbReference>
<dbReference type="RefSeq" id="XP_034014590.1">
    <property type="nucleotide sequence ID" value="XM_034158868.1"/>
</dbReference>
<comment type="similarity">
    <text evidence="1 5">Belongs to the TUBGCP family.</text>
</comment>
<accession>A0A642V3Z8</accession>
<feature type="region of interest" description="Disordered" evidence="6">
    <location>
        <begin position="117"/>
        <end position="154"/>
    </location>
</feature>
<dbReference type="PANTHER" id="PTHR19302:SF33">
    <property type="entry name" value="GAMMA-TUBULIN COMPLEX COMPONENT 5"/>
    <property type="match status" value="1"/>
</dbReference>
<name>A0A642V3Z8_DIURU</name>
<keyword evidence="2 5" id="KW-0963">Cytoplasm</keyword>
<dbReference type="OrthoDB" id="5860513at2759"/>
<feature type="domain" description="Gamma tubulin complex component protein N-terminal" evidence="8">
    <location>
        <begin position="215"/>
        <end position="487"/>
    </location>
</feature>
<evidence type="ECO:0000259" key="7">
    <source>
        <dbReference type="Pfam" id="PF04130"/>
    </source>
</evidence>
<dbReference type="PANTHER" id="PTHR19302">
    <property type="entry name" value="GAMMA TUBULIN COMPLEX PROTEIN"/>
    <property type="match status" value="1"/>
</dbReference>
<reference evidence="9 10" key="1">
    <citation type="submission" date="2019-07" db="EMBL/GenBank/DDBJ databases">
        <title>Genome assembly of two rare yeast pathogens: Diutina rugosa and Trichomonascus ciferrii.</title>
        <authorList>
            <person name="Mixao V."/>
            <person name="Saus E."/>
            <person name="Hansen A."/>
            <person name="Lass-Flor C."/>
            <person name="Gabaldon T."/>
        </authorList>
    </citation>
    <scope>NUCLEOTIDE SEQUENCE [LARGE SCALE GENOMIC DNA]</scope>
    <source>
        <strain evidence="9 10">CBS 613</strain>
    </source>
</reference>
<dbReference type="InterPro" id="IPR007259">
    <property type="entry name" value="GCP"/>
</dbReference>
<dbReference type="InterPro" id="IPR042241">
    <property type="entry name" value="GCP_C_sf"/>
</dbReference>
<keyword evidence="3 5" id="KW-0493">Microtubule</keyword>
<evidence type="ECO:0000259" key="8">
    <source>
        <dbReference type="Pfam" id="PF17681"/>
    </source>
</evidence>
<dbReference type="GO" id="GO:0005816">
    <property type="term" value="C:spindle pole body"/>
    <property type="evidence" value="ECO:0007669"/>
    <property type="project" value="UniProtKB-ARBA"/>
</dbReference>
<feature type="domain" description="Gamma tubulin complex component C-terminal" evidence="7">
    <location>
        <begin position="503"/>
        <end position="841"/>
    </location>
</feature>
<dbReference type="GO" id="GO:0051321">
    <property type="term" value="P:meiotic cell cycle"/>
    <property type="evidence" value="ECO:0007669"/>
    <property type="project" value="TreeGrafter"/>
</dbReference>
<dbReference type="AlphaFoldDB" id="A0A642V3Z8"/>
<dbReference type="Proteomes" id="UP000449547">
    <property type="component" value="Unassembled WGS sequence"/>
</dbReference>
<evidence type="ECO:0000256" key="3">
    <source>
        <dbReference type="ARBA" id="ARBA00022701"/>
    </source>
</evidence>
<gene>
    <name evidence="9" type="ORF">DIURU_000601</name>
</gene>
<evidence type="ECO:0000256" key="2">
    <source>
        <dbReference type="ARBA" id="ARBA00022490"/>
    </source>
</evidence>
<dbReference type="GO" id="GO:0007020">
    <property type="term" value="P:microtubule nucleation"/>
    <property type="evidence" value="ECO:0007669"/>
    <property type="project" value="InterPro"/>
</dbReference>
<dbReference type="GeneID" id="54779254"/>
<dbReference type="GO" id="GO:0043015">
    <property type="term" value="F:gamma-tubulin binding"/>
    <property type="evidence" value="ECO:0007669"/>
    <property type="project" value="InterPro"/>
</dbReference>
<organism evidence="9 10">
    <name type="scientific">Diutina rugosa</name>
    <name type="common">Yeast</name>
    <name type="synonym">Candida rugosa</name>
    <dbReference type="NCBI Taxonomy" id="5481"/>
    <lineage>
        <taxon>Eukaryota</taxon>
        <taxon>Fungi</taxon>
        <taxon>Dikarya</taxon>
        <taxon>Ascomycota</taxon>
        <taxon>Saccharomycotina</taxon>
        <taxon>Pichiomycetes</taxon>
        <taxon>Debaryomycetaceae</taxon>
        <taxon>Diutina</taxon>
    </lineage>
</organism>
<dbReference type="GO" id="GO:0051011">
    <property type="term" value="F:microtubule minus-end binding"/>
    <property type="evidence" value="ECO:0007669"/>
    <property type="project" value="TreeGrafter"/>
</dbReference>